<accession>A0ACC1T1Z9</accession>
<gene>
    <name evidence="1" type="ORF">NM688_g4666</name>
</gene>
<dbReference type="EMBL" id="JANHOG010000792">
    <property type="protein sequence ID" value="KAJ3551505.1"/>
    <property type="molecule type" value="Genomic_DNA"/>
</dbReference>
<evidence type="ECO:0000313" key="1">
    <source>
        <dbReference type="EMBL" id="KAJ3551505.1"/>
    </source>
</evidence>
<organism evidence="1 2">
    <name type="scientific">Phlebia brevispora</name>
    <dbReference type="NCBI Taxonomy" id="194682"/>
    <lineage>
        <taxon>Eukaryota</taxon>
        <taxon>Fungi</taxon>
        <taxon>Dikarya</taxon>
        <taxon>Basidiomycota</taxon>
        <taxon>Agaricomycotina</taxon>
        <taxon>Agaricomycetes</taxon>
        <taxon>Polyporales</taxon>
        <taxon>Meruliaceae</taxon>
        <taxon>Phlebia</taxon>
    </lineage>
</organism>
<comment type="caution">
    <text evidence="1">The sequence shown here is derived from an EMBL/GenBank/DDBJ whole genome shotgun (WGS) entry which is preliminary data.</text>
</comment>
<dbReference type="Proteomes" id="UP001148662">
    <property type="component" value="Unassembled WGS sequence"/>
</dbReference>
<evidence type="ECO:0000313" key="2">
    <source>
        <dbReference type="Proteomes" id="UP001148662"/>
    </source>
</evidence>
<reference evidence="1" key="1">
    <citation type="submission" date="2022-07" db="EMBL/GenBank/DDBJ databases">
        <title>Genome Sequence of Phlebia brevispora.</title>
        <authorList>
            <person name="Buettner E."/>
        </authorList>
    </citation>
    <scope>NUCLEOTIDE SEQUENCE</scope>
    <source>
        <strain evidence="1">MPL23</strain>
    </source>
</reference>
<sequence>MASADVTGNSAQRAHLVDLVLQSEKALQQGQQLCSIARTRSVESAQIAVDVLALNAKVRWITDAVLEQLKVAASVAKIIERKRSQLDTQAKECDALRTKQTAALDAVLDSLGSQLVPAEFYSSSPESSLFGSQHNSDDEEEKPSGDPQPGQSPTETLRDVLRNGVARNWRARQKDRSTWKSLRDFVNERSIEDELDAIESDRNTLDDILARTSDYPESLSRSITAIRDGLPTEISIPPMDNIFADQEAVSVEMANHLSSLTSHYDQMVQALQECEMGEVFTEGDLQAMNRDTEELPAIIADLDKNMAAINASHNQLVSAKQAAQDQLDSHRGTLDDLDELGDTLASELGILSPSPPRLITTLKAVPPGTNGGVSFNGLLHSAGGGMLMGVTMGLSLLVESSQCRTEWRTALLPLLGWGSFAGLAGSLLDSLLGATVQRTKYSLKTKRILTDDGPAPGPDVPVRVISGLDILTNNQVDLLSEFVGIEDMNHAFSALNIKPVVDGVFPFDETATTYKYLESKEHVGKVVIRVASD</sequence>
<name>A0ACC1T1Z9_9APHY</name>
<proteinExistence type="predicted"/>
<keyword evidence="2" id="KW-1185">Reference proteome</keyword>
<protein>
    <submittedName>
        <fullName evidence="1">Uncharacterized protein</fullName>
    </submittedName>
</protein>